<evidence type="ECO:0000313" key="5">
    <source>
        <dbReference type="EMBL" id="CAD7658015.1"/>
    </source>
</evidence>
<evidence type="ECO:0000259" key="3">
    <source>
        <dbReference type="PROSITE" id="PS50106"/>
    </source>
</evidence>
<organism evidence="5">
    <name type="scientific">Oppiella nova</name>
    <dbReference type="NCBI Taxonomy" id="334625"/>
    <lineage>
        <taxon>Eukaryota</taxon>
        <taxon>Metazoa</taxon>
        <taxon>Ecdysozoa</taxon>
        <taxon>Arthropoda</taxon>
        <taxon>Chelicerata</taxon>
        <taxon>Arachnida</taxon>
        <taxon>Acari</taxon>
        <taxon>Acariformes</taxon>
        <taxon>Sarcoptiformes</taxon>
        <taxon>Oribatida</taxon>
        <taxon>Brachypylina</taxon>
        <taxon>Oppioidea</taxon>
        <taxon>Oppiidae</taxon>
        <taxon>Oppiella</taxon>
    </lineage>
</organism>
<evidence type="ECO:0000313" key="6">
    <source>
        <dbReference type="Proteomes" id="UP000728032"/>
    </source>
</evidence>
<dbReference type="InterPro" id="IPR023578">
    <property type="entry name" value="Ras_GEF_dom_sf"/>
</dbReference>
<evidence type="ECO:0000256" key="1">
    <source>
        <dbReference type="PROSITE-ProRule" id="PRU00135"/>
    </source>
</evidence>
<dbReference type="CDD" id="cd06224">
    <property type="entry name" value="REM"/>
    <property type="match status" value="1"/>
</dbReference>
<evidence type="ECO:0008006" key="7">
    <source>
        <dbReference type="Google" id="ProtNLM"/>
    </source>
</evidence>
<feature type="domain" description="N-terminal Ras-GEF" evidence="4">
    <location>
        <begin position="827"/>
        <end position="955"/>
    </location>
</feature>
<proteinExistence type="predicted"/>
<name>A0A7R9MDJ0_9ACAR</name>
<feature type="compositionally biased region" description="Basic and acidic residues" evidence="2">
    <location>
        <begin position="553"/>
        <end position="563"/>
    </location>
</feature>
<dbReference type="GO" id="GO:0005085">
    <property type="term" value="F:guanyl-nucleotide exchange factor activity"/>
    <property type="evidence" value="ECO:0007669"/>
    <property type="project" value="UniProtKB-KW"/>
</dbReference>
<dbReference type="Pfam" id="PF00595">
    <property type="entry name" value="PDZ"/>
    <property type="match status" value="1"/>
</dbReference>
<dbReference type="OrthoDB" id="21144at2759"/>
<dbReference type="SUPFAM" id="SSF50156">
    <property type="entry name" value="PDZ domain-like"/>
    <property type="match status" value="1"/>
</dbReference>
<feature type="region of interest" description="Disordered" evidence="2">
    <location>
        <begin position="248"/>
        <end position="281"/>
    </location>
</feature>
<dbReference type="Gene3D" id="2.30.42.10">
    <property type="match status" value="1"/>
</dbReference>
<gene>
    <name evidence="5" type="ORF">ONB1V03_LOCUS14640</name>
</gene>
<reference evidence="5" key="1">
    <citation type="submission" date="2020-11" db="EMBL/GenBank/DDBJ databases">
        <authorList>
            <person name="Tran Van P."/>
        </authorList>
    </citation>
    <scope>NUCLEOTIDE SEQUENCE</scope>
</reference>
<dbReference type="PROSITE" id="PS50106">
    <property type="entry name" value="PDZ"/>
    <property type="match status" value="1"/>
</dbReference>
<dbReference type="Pfam" id="PF00618">
    <property type="entry name" value="RasGEF_N"/>
    <property type="match status" value="1"/>
</dbReference>
<dbReference type="AlphaFoldDB" id="A0A7R9MDJ0"/>
<accession>A0A7R9MDJ0</accession>
<keyword evidence="6" id="KW-1185">Reference proteome</keyword>
<protein>
    <recommendedName>
        <fullName evidence="7">PDZ domain-containing protein</fullName>
    </recommendedName>
</protein>
<feature type="compositionally biased region" description="Low complexity" evidence="2">
    <location>
        <begin position="539"/>
        <end position="552"/>
    </location>
</feature>
<keyword evidence="1" id="KW-0344">Guanine-nucleotide releasing factor</keyword>
<dbReference type="Proteomes" id="UP000728032">
    <property type="component" value="Unassembled WGS sequence"/>
</dbReference>
<feature type="non-terminal residue" evidence="5">
    <location>
        <position position="1012"/>
    </location>
</feature>
<feature type="compositionally biased region" description="Low complexity" evidence="2">
    <location>
        <begin position="578"/>
        <end position="589"/>
    </location>
</feature>
<feature type="compositionally biased region" description="Basic residues" evidence="2">
    <location>
        <begin position="184"/>
        <end position="195"/>
    </location>
</feature>
<dbReference type="InterPro" id="IPR000651">
    <property type="entry name" value="Ras-like_Gua-exchang_fac_N"/>
</dbReference>
<feature type="compositionally biased region" description="Low complexity" evidence="2">
    <location>
        <begin position="262"/>
        <end position="277"/>
    </location>
</feature>
<feature type="compositionally biased region" description="Gly residues" evidence="2">
    <location>
        <begin position="529"/>
        <end position="538"/>
    </location>
</feature>
<feature type="region of interest" description="Disordered" evidence="2">
    <location>
        <begin position="146"/>
        <end position="198"/>
    </location>
</feature>
<feature type="region of interest" description="Disordered" evidence="2">
    <location>
        <begin position="520"/>
        <end position="594"/>
    </location>
</feature>
<feature type="domain" description="PDZ" evidence="3">
    <location>
        <begin position="944"/>
        <end position="1012"/>
    </location>
</feature>
<sequence>VPVADNCAPNPEHLMADENLADLSDIHVVIVDDPLVLVVPDCGPKTTTCRPNFRRLFEVLKIFFSSAALATFDGSQSSDYEELQASPNSLSAPTLVKKAPPKAIYVSPDLEDIRDQQSYDVFHDVVRGAILMPKIKFSLRDDDDCIREADDDSEGRQLSPGEAGTADEDMGGAQTQTVGPPRPRMLRPTRKRRVPRPPVRVFPNPLFKRTIEEMIPYSKIPFSEDTYIVMADDPVLAVDGVPKCSAKAMENSSGGGGDAKTTEGGDSTTAAGDSTTAGDDDTTTEANVFALFVRFSHAFVRKTDSECRPQVWRRPCDGLDVFSRIKCVEKYGENTLEDIVLNGNKDSLCVKPKTLPVFETPPPPPPLEWAPPVHALQPRALPFLPPPPPPPPFPPFLRPERRLNDCNDRKFDENSLEDIVITKSLFARLSDQHFEWFPADQRVFVNGVPILQSAGSHESTVFVIPSNAKSNESLLWTLWESARLLPPDRQKEVFASKQLLAALKASSVDSKAVEKELAKTIENGDNAPSGGGGGGGGDATTTEGSDSTTAGDDTTKGEAKTAKGGDSATEDGDDDTTTTEAQTSLQSSTNSRVFDFDGLEESLVDDRCDDADDGEDDASVAAREHSFHRIRNALIRDSHNRSDDDLDLIHDFLALIARQKATTGDTRSTLNDKDYHTRRLLAKHMVLAEIESRDTRVLTHGERLDAYCVVACGSLRHVVTGCHELSHTTDGDDSCVDCVDGDCGVVSPVVVSSPAVVEPKVRFLSVGDEFGASLDDRVVFGEIYTNEDFVWVLCVPHVVFDDICGQKTFRTLFDDNNELVLEMRNSATNELVRATKERLLELLFDDNSGDAKTTEDDTFVADFLLTFRLFFSSECVAELLARLADNLALERAVDRSLKIALFWISNHFQDFDRQLLRALEGALHSKTHKKLFYFTLSSKSRERHVTITRSERAAALPFALVGGYECSSRLFVSEVHDECADSADLQRGDRLLSINGVDCHVMEVSRALQLCK</sequence>
<evidence type="ECO:0000259" key="4">
    <source>
        <dbReference type="PROSITE" id="PS50212"/>
    </source>
</evidence>
<dbReference type="InterPro" id="IPR036034">
    <property type="entry name" value="PDZ_sf"/>
</dbReference>
<dbReference type="EMBL" id="CAJPVJ010014141">
    <property type="protein sequence ID" value="CAG2175201.1"/>
    <property type="molecule type" value="Genomic_DNA"/>
</dbReference>
<feature type="non-terminal residue" evidence="5">
    <location>
        <position position="1"/>
    </location>
</feature>
<dbReference type="InterPro" id="IPR001478">
    <property type="entry name" value="PDZ"/>
</dbReference>
<dbReference type="EMBL" id="OC928966">
    <property type="protein sequence ID" value="CAD7658015.1"/>
    <property type="molecule type" value="Genomic_DNA"/>
</dbReference>
<evidence type="ECO:0000256" key="2">
    <source>
        <dbReference type="SAM" id="MobiDB-lite"/>
    </source>
</evidence>
<dbReference type="InterPro" id="IPR014710">
    <property type="entry name" value="RmlC-like_jellyroll"/>
</dbReference>
<dbReference type="Gene3D" id="1.20.870.10">
    <property type="entry name" value="Son of sevenless (SoS) protein Chain: S domain 1"/>
    <property type="match status" value="1"/>
</dbReference>
<dbReference type="Gene3D" id="2.60.120.10">
    <property type="entry name" value="Jelly Rolls"/>
    <property type="match status" value="1"/>
</dbReference>
<dbReference type="PROSITE" id="PS50212">
    <property type="entry name" value="RASGEF_NTER"/>
    <property type="match status" value="1"/>
</dbReference>
<dbReference type="SMART" id="SM00229">
    <property type="entry name" value="RasGEFN"/>
    <property type="match status" value="1"/>
</dbReference>
<feature type="compositionally biased region" description="Acidic residues" evidence="2">
    <location>
        <begin position="568"/>
        <end position="577"/>
    </location>
</feature>
<dbReference type="SUPFAM" id="SSF48366">
    <property type="entry name" value="Ras GEF"/>
    <property type="match status" value="1"/>
</dbReference>